<sequence length="672" mass="75679">MLSNAATNSVLTKSAFAGQTSHEKLQTMSVYRYDPLDSEASDVRVITLLPDEFESPIVISLATIALADIGAHEALSYAWGKLGDRQDVTIRGKKDYALPITASLVEALRYLRSTTESRSLWTDAVCIDQQNLDERGSQVTLMSQIYSEARRVILWVGPASDDSDLAIDYILKLAMRVSIDWQTTGLYPLTDEAHWADHAVPLPLSDEEYTALFHFYSRSWFQRLWVWQEVHLADTALLLCGSRSLDWKAVRTGVVCLGLKPRPEVVEWPAPEAAFTISAFARTYNYPLSALLHETRESCCSDPRDRVYALLSFLDAEIQSRIIPNYKLSVDAVYQDVVRRHIAIGHADGLNLLSTIDNSEDMPGYPSWVPHWNTTRATTRLHHSKAALATRPCVNLVSAKVIAALGVRIAEISEAMPIIISSNTSQPAVIEEVRRLHKYVLPQCRPDEPHQHLPSFLKTLTADYIAERHHPPYAWRASTEDLKSFQDMIFEGRDHDDALIMRVLRNIREYAPGRSLCTTTDQRLCLAPSRTRPGDVLTVLLGCDSPLVLRSASPGATQYYIMGESFCHGIMDGESLLGPLSHAWQLVIRHDRPFVMDSIAFRKAATGELSAEDPRLGVLQGGWTRQAHENEEFQTLFRKKNGEAWMETWDDPRISPDELRRGDVQLETFKLI</sequence>
<accession>A0A9P4GX25</accession>
<dbReference type="AlphaFoldDB" id="A0A9P4GX25"/>
<evidence type="ECO:0000313" key="2">
    <source>
        <dbReference type="EMBL" id="KAF2023062.1"/>
    </source>
</evidence>
<evidence type="ECO:0000259" key="1">
    <source>
        <dbReference type="Pfam" id="PF06985"/>
    </source>
</evidence>
<comment type="caution">
    <text evidence="2">The sequence shown here is derived from an EMBL/GenBank/DDBJ whole genome shotgun (WGS) entry which is preliminary data.</text>
</comment>
<feature type="domain" description="Heterokaryon incompatibility" evidence="1">
    <location>
        <begin position="73"/>
        <end position="229"/>
    </location>
</feature>
<keyword evidence="3" id="KW-1185">Reference proteome</keyword>
<dbReference type="Pfam" id="PF26639">
    <property type="entry name" value="Het-6_barrel"/>
    <property type="match status" value="1"/>
</dbReference>
<reference evidence="2" key="1">
    <citation type="journal article" date="2020" name="Stud. Mycol.">
        <title>101 Dothideomycetes genomes: a test case for predicting lifestyles and emergence of pathogens.</title>
        <authorList>
            <person name="Haridas S."/>
            <person name="Albert R."/>
            <person name="Binder M."/>
            <person name="Bloem J."/>
            <person name="Labutti K."/>
            <person name="Salamov A."/>
            <person name="Andreopoulos B."/>
            <person name="Baker S."/>
            <person name="Barry K."/>
            <person name="Bills G."/>
            <person name="Bluhm B."/>
            <person name="Cannon C."/>
            <person name="Castanera R."/>
            <person name="Culley D."/>
            <person name="Daum C."/>
            <person name="Ezra D."/>
            <person name="Gonzalez J."/>
            <person name="Henrissat B."/>
            <person name="Kuo A."/>
            <person name="Liang C."/>
            <person name="Lipzen A."/>
            <person name="Lutzoni F."/>
            <person name="Magnuson J."/>
            <person name="Mondo S."/>
            <person name="Nolan M."/>
            <person name="Ohm R."/>
            <person name="Pangilinan J."/>
            <person name="Park H.-J."/>
            <person name="Ramirez L."/>
            <person name="Alfaro M."/>
            <person name="Sun H."/>
            <person name="Tritt A."/>
            <person name="Yoshinaga Y."/>
            <person name="Zwiers L.-H."/>
            <person name="Turgeon B."/>
            <person name="Goodwin S."/>
            <person name="Spatafora J."/>
            <person name="Crous P."/>
            <person name="Grigoriev I."/>
        </authorList>
    </citation>
    <scope>NUCLEOTIDE SEQUENCE</scope>
    <source>
        <strain evidence="2">CBS 110217</strain>
    </source>
</reference>
<dbReference type="Proteomes" id="UP000799777">
    <property type="component" value="Unassembled WGS sequence"/>
</dbReference>
<evidence type="ECO:0000313" key="3">
    <source>
        <dbReference type="Proteomes" id="UP000799777"/>
    </source>
</evidence>
<protein>
    <recommendedName>
        <fullName evidence="1">Heterokaryon incompatibility domain-containing protein</fullName>
    </recommendedName>
</protein>
<dbReference type="PANTHER" id="PTHR24148">
    <property type="entry name" value="ANKYRIN REPEAT DOMAIN-CONTAINING PROTEIN 39 HOMOLOG-RELATED"/>
    <property type="match status" value="1"/>
</dbReference>
<dbReference type="Pfam" id="PF06985">
    <property type="entry name" value="HET"/>
    <property type="match status" value="1"/>
</dbReference>
<name>A0A9P4GX25_9PLEO</name>
<dbReference type="PANTHER" id="PTHR24148:SF73">
    <property type="entry name" value="HET DOMAIN PROTEIN (AFU_ORTHOLOGUE AFUA_8G01020)"/>
    <property type="match status" value="1"/>
</dbReference>
<organism evidence="2 3">
    <name type="scientific">Setomelanomma holmii</name>
    <dbReference type="NCBI Taxonomy" id="210430"/>
    <lineage>
        <taxon>Eukaryota</taxon>
        <taxon>Fungi</taxon>
        <taxon>Dikarya</taxon>
        <taxon>Ascomycota</taxon>
        <taxon>Pezizomycotina</taxon>
        <taxon>Dothideomycetes</taxon>
        <taxon>Pleosporomycetidae</taxon>
        <taxon>Pleosporales</taxon>
        <taxon>Pleosporineae</taxon>
        <taxon>Phaeosphaeriaceae</taxon>
        <taxon>Setomelanomma</taxon>
    </lineage>
</organism>
<dbReference type="EMBL" id="ML978386">
    <property type="protein sequence ID" value="KAF2023062.1"/>
    <property type="molecule type" value="Genomic_DNA"/>
</dbReference>
<dbReference type="InterPro" id="IPR010730">
    <property type="entry name" value="HET"/>
</dbReference>
<dbReference type="InterPro" id="IPR052895">
    <property type="entry name" value="HetReg/Transcr_Mod"/>
</dbReference>
<proteinExistence type="predicted"/>
<gene>
    <name evidence="2" type="ORF">EK21DRAFT_81692</name>
</gene>
<dbReference type="OrthoDB" id="4850726at2759"/>